<dbReference type="Proteomes" id="UP000070089">
    <property type="component" value="Unassembled WGS sequence"/>
</dbReference>
<organism evidence="1 2">
    <name type="scientific">Giardia duodenalis assemblage B</name>
    <dbReference type="NCBI Taxonomy" id="1394984"/>
    <lineage>
        <taxon>Eukaryota</taxon>
        <taxon>Metamonada</taxon>
        <taxon>Diplomonadida</taxon>
        <taxon>Hexamitidae</taxon>
        <taxon>Giardiinae</taxon>
        <taxon>Giardia</taxon>
    </lineage>
</organism>
<evidence type="ECO:0000313" key="1">
    <source>
        <dbReference type="EMBL" id="KWX14325.1"/>
    </source>
</evidence>
<dbReference type="SUPFAM" id="SSF81301">
    <property type="entry name" value="Nucleotidyltransferase"/>
    <property type="match status" value="1"/>
</dbReference>
<gene>
    <name evidence="1" type="ORF">QR46_1661</name>
</gene>
<dbReference type="GO" id="GO:0031123">
    <property type="term" value="P:RNA 3'-end processing"/>
    <property type="evidence" value="ECO:0007669"/>
    <property type="project" value="TreeGrafter"/>
</dbReference>
<dbReference type="Gene3D" id="3.30.460.10">
    <property type="entry name" value="Beta Polymerase, domain 2"/>
    <property type="match status" value="1"/>
</dbReference>
<dbReference type="OrthoDB" id="10252160at2759"/>
<dbReference type="GO" id="GO:0031499">
    <property type="term" value="C:TRAMP complex"/>
    <property type="evidence" value="ECO:0007669"/>
    <property type="project" value="TreeGrafter"/>
</dbReference>
<proteinExistence type="predicted"/>
<evidence type="ECO:0008006" key="3">
    <source>
        <dbReference type="Google" id="ProtNLM"/>
    </source>
</evidence>
<dbReference type="InterPro" id="IPR045862">
    <property type="entry name" value="Trf4-like"/>
</dbReference>
<dbReference type="Gene3D" id="1.10.1410.10">
    <property type="match status" value="1"/>
</dbReference>
<dbReference type="VEuPathDB" id="GiardiaDB:QR46_1661"/>
<accession>A0A132NW73</accession>
<dbReference type="AlphaFoldDB" id="A0A132NW73"/>
<dbReference type="GO" id="GO:0005730">
    <property type="term" value="C:nucleolus"/>
    <property type="evidence" value="ECO:0007669"/>
    <property type="project" value="TreeGrafter"/>
</dbReference>
<reference evidence="1 2" key="1">
    <citation type="journal article" date="2015" name="Mol. Biochem. Parasitol.">
        <title>Identification of polymorphic genes for use in assemblage B genotyping assays through comparative genomics of multiple assemblage B Giardia duodenalis isolates.</title>
        <authorList>
            <person name="Wielinga C."/>
            <person name="Thompson R.C."/>
            <person name="Monis P."/>
            <person name="Ryan U."/>
        </authorList>
    </citation>
    <scope>NUCLEOTIDE SEQUENCE [LARGE SCALE GENOMIC DNA]</scope>
    <source>
        <strain evidence="1 2">BAH15c1</strain>
    </source>
</reference>
<dbReference type="GO" id="GO:0043634">
    <property type="term" value="P:polyadenylation-dependent ncRNA catabolic process"/>
    <property type="evidence" value="ECO:0007669"/>
    <property type="project" value="TreeGrafter"/>
</dbReference>
<sequence>MVDWKGYAALRSPTHSLNHAIVGFISQCRVESTELDARSRLISLIRTASYDLCAQITFESFGSWDVGLANPTSDIDLQIVRPGKRSFAIPRLIDSLKQSFSVVDYPVTMDPAYLRLCHTQSGLEIELYVFDEGRCEEYLSRNSRAMAAFFSTNPILCALYMVIKHLLKRASLYCPGDIAKGTPLEYADDDEEVADPIEPTAHKPGISGYVLCWLIVAFARIGLQEMGEEPLLESSTSLYTIAEILVLFLHYYAYVFNYHINYLQIENEQSTEIKILRRSTDARHPIKDKRAQLRLGIHDGPNGIRVCRVPPTSTLYEVMRRVIPLEDMPLIILNTELGINITEKIHDYESVRNLFQDTLSLLKEYVEGSIRILDLSAVLGFTEDYWSQRSRISSFVTKRTTIS</sequence>
<name>A0A132NW73_GIAIN</name>
<dbReference type="PANTHER" id="PTHR23092">
    <property type="entry name" value="POLY(A) RNA POLYMERASE"/>
    <property type="match status" value="1"/>
</dbReference>
<comment type="caution">
    <text evidence="1">The sequence shown here is derived from an EMBL/GenBank/DDBJ whole genome shotgun (WGS) entry which is preliminary data.</text>
</comment>
<dbReference type="InterPro" id="IPR043519">
    <property type="entry name" value="NT_sf"/>
</dbReference>
<dbReference type="PANTHER" id="PTHR23092:SF15">
    <property type="entry name" value="INACTIVE NON-CANONICAL POLY(A) RNA POLYMERASE PROTEIN TRF4-2-RELATED"/>
    <property type="match status" value="1"/>
</dbReference>
<dbReference type="EMBL" id="JXTI01000036">
    <property type="protein sequence ID" value="KWX14325.1"/>
    <property type="molecule type" value="Genomic_DNA"/>
</dbReference>
<evidence type="ECO:0000313" key="2">
    <source>
        <dbReference type="Proteomes" id="UP000070089"/>
    </source>
</evidence>
<protein>
    <recommendedName>
        <fullName evidence="3">Polymerase nucleotidyl transferase domain-containing protein</fullName>
    </recommendedName>
</protein>
<dbReference type="GO" id="GO:1990817">
    <property type="term" value="F:poly(A) RNA polymerase activity"/>
    <property type="evidence" value="ECO:0007669"/>
    <property type="project" value="InterPro"/>
</dbReference>
<dbReference type="GO" id="GO:0003729">
    <property type="term" value="F:mRNA binding"/>
    <property type="evidence" value="ECO:0007669"/>
    <property type="project" value="TreeGrafter"/>
</dbReference>
<dbReference type="SUPFAM" id="SSF81631">
    <property type="entry name" value="PAP/OAS1 substrate-binding domain"/>
    <property type="match status" value="1"/>
</dbReference>